<dbReference type="OrthoDB" id="5429923at2759"/>
<dbReference type="EMBL" id="ML992682">
    <property type="protein sequence ID" value="KAF2210261.1"/>
    <property type="molecule type" value="Genomic_DNA"/>
</dbReference>
<name>A0A6A6FA19_9PEZI</name>
<protein>
    <submittedName>
        <fullName evidence="1">Uncharacterized protein</fullName>
    </submittedName>
</protein>
<accession>A0A6A6FA19</accession>
<dbReference type="AlphaFoldDB" id="A0A6A6FA19"/>
<gene>
    <name evidence="1" type="ORF">CERZMDRAFT_19219</name>
</gene>
<reference evidence="1" key="1">
    <citation type="journal article" date="2020" name="Stud. Mycol.">
        <title>101 Dothideomycetes genomes: a test case for predicting lifestyles and emergence of pathogens.</title>
        <authorList>
            <person name="Haridas S."/>
            <person name="Albert R."/>
            <person name="Binder M."/>
            <person name="Bloem J."/>
            <person name="Labutti K."/>
            <person name="Salamov A."/>
            <person name="Andreopoulos B."/>
            <person name="Baker S."/>
            <person name="Barry K."/>
            <person name="Bills G."/>
            <person name="Bluhm B."/>
            <person name="Cannon C."/>
            <person name="Castanera R."/>
            <person name="Culley D."/>
            <person name="Daum C."/>
            <person name="Ezra D."/>
            <person name="Gonzalez J."/>
            <person name="Henrissat B."/>
            <person name="Kuo A."/>
            <person name="Liang C."/>
            <person name="Lipzen A."/>
            <person name="Lutzoni F."/>
            <person name="Magnuson J."/>
            <person name="Mondo S."/>
            <person name="Nolan M."/>
            <person name="Ohm R."/>
            <person name="Pangilinan J."/>
            <person name="Park H.-J."/>
            <person name="Ramirez L."/>
            <person name="Alfaro M."/>
            <person name="Sun H."/>
            <person name="Tritt A."/>
            <person name="Yoshinaga Y."/>
            <person name="Zwiers L.-H."/>
            <person name="Turgeon B."/>
            <person name="Goodwin S."/>
            <person name="Spatafora J."/>
            <person name="Crous P."/>
            <person name="Grigoriev I."/>
        </authorList>
    </citation>
    <scope>NUCLEOTIDE SEQUENCE</scope>
    <source>
        <strain evidence="1">SCOH1-5</strain>
    </source>
</reference>
<evidence type="ECO:0000313" key="1">
    <source>
        <dbReference type="EMBL" id="KAF2210261.1"/>
    </source>
</evidence>
<proteinExistence type="predicted"/>
<evidence type="ECO:0000313" key="2">
    <source>
        <dbReference type="Proteomes" id="UP000799539"/>
    </source>
</evidence>
<feature type="non-terminal residue" evidence="1">
    <location>
        <position position="1"/>
    </location>
</feature>
<keyword evidence="2" id="KW-1185">Reference proteome</keyword>
<organism evidence="1 2">
    <name type="scientific">Cercospora zeae-maydis SCOH1-5</name>
    <dbReference type="NCBI Taxonomy" id="717836"/>
    <lineage>
        <taxon>Eukaryota</taxon>
        <taxon>Fungi</taxon>
        <taxon>Dikarya</taxon>
        <taxon>Ascomycota</taxon>
        <taxon>Pezizomycotina</taxon>
        <taxon>Dothideomycetes</taxon>
        <taxon>Dothideomycetidae</taxon>
        <taxon>Mycosphaerellales</taxon>
        <taxon>Mycosphaerellaceae</taxon>
        <taxon>Cercospora</taxon>
    </lineage>
</organism>
<dbReference type="Proteomes" id="UP000799539">
    <property type="component" value="Unassembled WGS sequence"/>
</dbReference>
<feature type="non-terminal residue" evidence="1">
    <location>
        <position position="52"/>
    </location>
</feature>
<sequence>LEQSSNKEVTRAKIMSASQLKSGDIILRTTSAGDIQTLQQYSEKWVRVVGEG</sequence>